<evidence type="ECO:0000313" key="4">
    <source>
        <dbReference type="Proteomes" id="UP000317494"/>
    </source>
</evidence>
<dbReference type="STRING" id="286115.A0A507DPP5"/>
<name>A0A507DPP5_9FUNG</name>
<dbReference type="VEuPathDB" id="FungiDB:SeMB42_g00639"/>
<sequence>MGQQVIRFYEMSTGLVVTLVPDLKEVVDSTPRTNEINKNKTIHPTCQSLIGNIAPLLHLYSSAIKVNSRKLYHHNAFNLYHHSGNESHVAPGDSCYKIAQTQSMTDYHTLNTYNSAGPKPLDCDNTFLNVGQVLCVKTVIATPTSATPSPTKPLSSSPTASVISSAATSTTRTPAPSRAVTPSARSSPTPSGAVTPSARSSPTPSRAVTPSARSSPTPSRAVTPSARSSPTPSRAVTPSARSSPTPSQRVSPARSATPSPTRSPSTSPPSSPFSPTQVASNPSLQYLPIQGKATFYTDNESLCLGSSTKPKYAVAMNGATGMSTQDYDPKFCGKCVYVWSPKGAFTATVVDVCDPSNCDYYDATYLDIYGATAFSELGAVLDGLIDVNWEWVNC</sequence>
<feature type="compositionally biased region" description="Polar residues" evidence="1">
    <location>
        <begin position="239"/>
        <end position="250"/>
    </location>
</feature>
<evidence type="ECO:0000259" key="2">
    <source>
        <dbReference type="PROSITE" id="PS51782"/>
    </source>
</evidence>
<dbReference type="CDD" id="cd22191">
    <property type="entry name" value="DPBB_RlpA_EXP_N-like"/>
    <property type="match status" value="1"/>
</dbReference>
<feature type="region of interest" description="Disordered" evidence="1">
    <location>
        <begin position="144"/>
        <end position="281"/>
    </location>
</feature>
<protein>
    <recommendedName>
        <fullName evidence="2">LysM domain-containing protein</fullName>
    </recommendedName>
</protein>
<dbReference type="InterPro" id="IPR036908">
    <property type="entry name" value="RlpA-like_sf"/>
</dbReference>
<feature type="compositionally biased region" description="Low complexity" evidence="1">
    <location>
        <begin position="251"/>
        <end position="265"/>
    </location>
</feature>
<dbReference type="PROSITE" id="PS51782">
    <property type="entry name" value="LYSM"/>
    <property type="match status" value="1"/>
</dbReference>
<gene>
    <name evidence="3" type="ORF">SeMB42_g00639</name>
</gene>
<dbReference type="Pfam" id="PF01476">
    <property type="entry name" value="LysM"/>
    <property type="match status" value="1"/>
</dbReference>
<feature type="domain" description="LysM" evidence="2">
    <location>
        <begin position="85"/>
        <end position="136"/>
    </location>
</feature>
<proteinExistence type="predicted"/>
<dbReference type="AlphaFoldDB" id="A0A507DPP5"/>
<dbReference type="Proteomes" id="UP000317494">
    <property type="component" value="Unassembled WGS sequence"/>
</dbReference>
<dbReference type="CDD" id="cd00118">
    <property type="entry name" value="LysM"/>
    <property type="match status" value="1"/>
</dbReference>
<dbReference type="InterPro" id="IPR018392">
    <property type="entry name" value="LysM"/>
</dbReference>
<evidence type="ECO:0000313" key="3">
    <source>
        <dbReference type="EMBL" id="TPX53644.1"/>
    </source>
</evidence>
<feature type="compositionally biased region" description="Low complexity" evidence="1">
    <location>
        <begin position="193"/>
        <end position="236"/>
    </location>
</feature>
<dbReference type="EMBL" id="QEAN01000013">
    <property type="protein sequence ID" value="TPX53644.1"/>
    <property type="molecule type" value="Genomic_DNA"/>
</dbReference>
<accession>A0A507DPP5</accession>
<dbReference type="SUPFAM" id="SSF50685">
    <property type="entry name" value="Barwin-like endoglucanases"/>
    <property type="match status" value="1"/>
</dbReference>
<comment type="caution">
    <text evidence="3">The sequence shown here is derived from an EMBL/GenBank/DDBJ whole genome shotgun (WGS) entry which is preliminary data.</text>
</comment>
<dbReference type="Gene3D" id="2.40.40.10">
    <property type="entry name" value="RlpA-like domain"/>
    <property type="match status" value="1"/>
</dbReference>
<evidence type="ECO:0000256" key="1">
    <source>
        <dbReference type="SAM" id="MobiDB-lite"/>
    </source>
</evidence>
<reference evidence="3 4" key="1">
    <citation type="journal article" date="2019" name="Sci. Rep.">
        <title>Comparative genomics of chytrid fungi reveal insights into the obligate biotrophic and pathogenic lifestyle of Synchytrium endobioticum.</title>
        <authorList>
            <person name="van de Vossenberg B.T.L.H."/>
            <person name="Warris S."/>
            <person name="Nguyen H.D.T."/>
            <person name="van Gent-Pelzer M.P.E."/>
            <person name="Joly D.L."/>
            <person name="van de Geest H.C."/>
            <person name="Bonants P.J.M."/>
            <person name="Smith D.S."/>
            <person name="Levesque C.A."/>
            <person name="van der Lee T.A.J."/>
        </authorList>
    </citation>
    <scope>NUCLEOTIDE SEQUENCE [LARGE SCALE GENOMIC DNA]</scope>
    <source>
        <strain evidence="3 4">MB42</strain>
    </source>
</reference>
<organism evidence="3 4">
    <name type="scientific">Synchytrium endobioticum</name>
    <dbReference type="NCBI Taxonomy" id="286115"/>
    <lineage>
        <taxon>Eukaryota</taxon>
        <taxon>Fungi</taxon>
        <taxon>Fungi incertae sedis</taxon>
        <taxon>Chytridiomycota</taxon>
        <taxon>Chytridiomycota incertae sedis</taxon>
        <taxon>Chytridiomycetes</taxon>
        <taxon>Synchytriales</taxon>
        <taxon>Synchytriaceae</taxon>
        <taxon>Synchytrium</taxon>
    </lineage>
</organism>
<feature type="compositionally biased region" description="Polar residues" evidence="1">
    <location>
        <begin position="183"/>
        <end position="192"/>
    </location>
</feature>
<feature type="compositionally biased region" description="Low complexity" evidence="1">
    <location>
        <begin position="144"/>
        <end position="179"/>
    </location>
</feature>
<dbReference type="InterPro" id="IPR036779">
    <property type="entry name" value="LysM_dom_sf"/>
</dbReference>
<keyword evidence="4" id="KW-1185">Reference proteome</keyword>
<dbReference type="Gene3D" id="3.10.350.10">
    <property type="entry name" value="LysM domain"/>
    <property type="match status" value="1"/>
</dbReference>